<sequence length="86" mass="9902">MKLSLRIKWPPNGARIVVWKSISTSAMAGPDTGRATEGDASWFVEILARMDFVQLLKHVWQEFRTLNGYFARLEQEGEIIKYIMSL</sequence>
<gene>
    <name evidence="1" type="ORF">JFN93_25220</name>
</gene>
<dbReference type="RefSeq" id="WP_199387161.1">
    <property type="nucleotide sequence ID" value="NZ_JAEMHM010000040.1"/>
</dbReference>
<organism evidence="1 2">
    <name type="scientific">Geomesophilobacter sediminis</name>
    <dbReference type="NCBI Taxonomy" id="2798584"/>
    <lineage>
        <taxon>Bacteria</taxon>
        <taxon>Pseudomonadati</taxon>
        <taxon>Thermodesulfobacteriota</taxon>
        <taxon>Desulfuromonadia</taxon>
        <taxon>Geobacterales</taxon>
        <taxon>Geobacteraceae</taxon>
        <taxon>Geomesophilobacter</taxon>
    </lineage>
</organism>
<dbReference type="Proteomes" id="UP000636888">
    <property type="component" value="Unassembled WGS sequence"/>
</dbReference>
<comment type="caution">
    <text evidence="1">The sequence shown here is derived from an EMBL/GenBank/DDBJ whole genome shotgun (WGS) entry which is preliminary data.</text>
</comment>
<keyword evidence="2" id="KW-1185">Reference proteome</keyword>
<evidence type="ECO:0000313" key="1">
    <source>
        <dbReference type="EMBL" id="MBJ6728023.1"/>
    </source>
</evidence>
<reference evidence="1" key="1">
    <citation type="submission" date="2020-12" db="EMBL/GenBank/DDBJ databases">
        <title>Geomonas sp. Red875, isolated from river sediment.</title>
        <authorList>
            <person name="Xu Z."/>
            <person name="Zhang Z."/>
            <person name="Masuda Y."/>
            <person name="Itoh H."/>
            <person name="Senoo K."/>
        </authorList>
    </citation>
    <scope>NUCLEOTIDE SEQUENCE</scope>
    <source>
        <strain evidence="1">Red875</strain>
    </source>
</reference>
<dbReference type="AlphaFoldDB" id="A0A8J7M3G8"/>
<name>A0A8J7M3G8_9BACT</name>
<protein>
    <submittedName>
        <fullName evidence="1">Uncharacterized protein</fullName>
    </submittedName>
</protein>
<dbReference type="EMBL" id="JAEMHM010000040">
    <property type="protein sequence ID" value="MBJ6728023.1"/>
    <property type="molecule type" value="Genomic_DNA"/>
</dbReference>
<accession>A0A8J7M3G8</accession>
<evidence type="ECO:0000313" key="2">
    <source>
        <dbReference type="Proteomes" id="UP000636888"/>
    </source>
</evidence>
<proteinExistence type="predicted"/>